<dbReference type="RefSeq" id="WP_264398710.1">
    <property type="nucleotide sequence ID" value="NZ_CP101180.1"/>
</dbReference>
<keyword evidence="2" id="KW-1185">Reference proteome</keyword>
<protein>
    <submittedName>
        <fullName evidence="1">Uncharacterized protein</fullName>
    </submittedName>
</protein>
<dbReference type="Proteomes" id="UP001163293">
    <property type="component" value="Chromosome"/>
</dbReference>
<dbReference type="EMBL" id="CP101185">
    <property type="protein sequence ID" value="UYV96852.1"/>
    <property type="molecule type" value="Genomic_DNA"/>
</dbReference>
<gene>
    <name evidence="1" type="ORF">NL394_17640</name>
</gene>
<name>A0AAX3EFI2_PAEUR</name>
<reference evidence="1" key="1">
    <citation type="submission" date="2022-07" db="EMBL/GenBank/DDBJ databases">
        <authorList>
            <person name="Wu T."/>
        </authorList>
    </citation>
    <scope>NUCLEOTIDE SEQUENCE</scope>
    <source>
        <strain evidence="1">SD-1</strain>
    </source>
</reference>
<organism evidence="1 2">
    <name type="scientific">Paenarthrobacter ureafaciens</name>
    <dbReference type="NCBI Taxonomy" id="37931"/>
    <lineage>
        <taxon>Bacteria</taxon>
        <taxon>Bacillati</taxon>
        <taxon>Actinomycetota</taxon>
        <taxon>Actinomycetes</taxon>
        <taxon>Micrococcales</taxon>
        <taxon>Micrococcaceae</taxon>
        <taxon>Paenarthrobacter</taxon>
    </lineage>
</organism>
<proteinExistence type="predicted"/>
<evidence type="ECO:0000313" key="1">
    <source>
        <dbReference type="EMBL" id="UYV96852.1"/>
    </source>
</evidence>
<accession>A0AAX3EFI2</accession>
<dbReference type="AlphaFoldDB" id="A0AAX3EFI2"/>
<sequence>MAAAVKSILAKVLIQVGADEPKEIGTIEIPITLGINDSKPSQGFGVYPPGTR</sequence>
<evidence type="ECO:0000313" key="2">
    <source>
        <dbReference type="Proteomes" id="UP001163293"/>
    </source>
</evidence>